<dbReference type="SUPFAM" id="SSF48452">
    <property type="entry name" value="TPR-like"/>
    <property type="match status" value="1"/>
</dbReference>
<reference evidence="3 4" key="1">
    <citation type="submission" date="2023-12" db="EMBL/GenBank/DDBJ databases">
        <title>the genome sequence of Hyalangium sp. s54d21.</title>
        <authorList>
            <person name="Zhang X."/>
        </authorList>
    </citation>
    <scope>NUCLEOTIDE SEQUENCE [LARGE SCALE GENOMIC DNA]</scope>
    <source>
        <strain evidence="4">s54d21</strain>
    </source>
</reference>
<dbReference type="PROSITE" id="PS51257">
    <property type="entry name" value="PROKAR_LIPOPROTEIN"/>
    <property type="match status" value="1"/>
</dbReference>
<dbReference type="InterPro" id="IPR011990">
    <property type="entry name" value="TPR-like_helical_dom_sf"/>
</dbReference>
<protein>
    <recommendedName>
        <fullName evidence="5">Tetratricopeptide repeat protein</fullName>
    </recommendedName>
</protein>
<accession>A0ABU5H1Y8</accession>
<evidence type="ECO:0000256" key="1">
    <source>
        <dbReference type="PROSITE-ProRule" id="PRU00339"/>
    </source>
</evidence>
<gene>
    <name evidence="3" type="ORF">SYV04_12945</name>
</gene>
<comment type="caution">
    <text evidence="3">The sequence shown here is derived from an EMBL/GenBank/DDBJ whole genome shotgun (WGS) entry which is preliminary data.</text>
</comment>
<dbReference type="RefSeq" id="WP_321546038.1">
    <property type="nucleotide sequence ID" value="NZ_JAXIVS010000004.1"/>
</dbReference>
<proteinExistence type="predicted"/>
<evidence type="ECO:0000313" key="4">
    <source>
        <dbReference type="Proteomes" id="UP001291309"/>
    </source>
</evidence>
<keyword evidence="1" id="KW-0802">TPR repeat</keyword>
<evidence type="ECO:0000313" key="3">
    <source>
        <dbReference type="EMBL" id="MDY7227311.1"/>
    </source>
</evidence>
<dbReference type="PROSITE" id="PS50005">
    <property type="entry name" value="TPR"/>
    <property type="match status" value="1"/>
</dbReference>
<evidence type="ECO:0000256" key="2">
    <source>
        <dbReference type="SAM" id="MobiDB-lite"/>
    </source>
</evidence>
<organism evidence="3 4">
    <name type="scientific">Hyalangium rubrum</name>
    <dbReference type="NCBI Taxonomy" id="3103134"/>
    <lineage>
        <taxon>Bacteria</taxon>
        <taxon>Pseudomonadati</taxon>
        <taxon>Myxococcota</taxon>
        <taxon>Myxococcia</taxon>
        <taxon>Myxococcales</taxon>
        <taxon>Cystobacterineae</taxon>
        <taxon>Archangiaceae</taxon>
        <taxon>Hyalangium</taxon>
    </lineage>
</organism>
<dbReference type="Gene3D" id="1.25.40.10">
    <property type="entry name" value="Tetratricopeptide repeat domain"/>
    <property type="match status" value="1"/>
</dbReference>
<dbReference type="InterPro" id="IPR019734">
    <property type="entry name" value="TPR_rpt"/>
</dbReference>
<sequence length="269" mass="29953">MRRFFALSLATTLLGGCSREDKPPPPVAAPAPTPAQPSPEAAPSKLTLPLPPPPPKEPTAFDKAVQLHAQGRQSGESGNFQEALKHFQQARELAPEWPLPLYDTALTHLLMGESAKALQIYEQVDKLAPQGFSDTKRVIECLRREKSGRIPKGTFLKFIEAMRSPDPEEMRKKLEALTRSAPNFYPAWRELISYGEGLDEQERRLEKALSLKPDIESKGELMLYKATLMRRRGKDAEARVLLQSLVDDPQWLPSTVNGAKEALTLTLPP</sequence>
<feature type="compositionally biased region" description="Low complexity" evidence="2">
    <location>
        <begin position="38"/>
        <end position="48"/>
    </location>
</feature>
<dbReference type="EMBL" id="JAXIVS010000004">
    <property type="protein sequence ID" value="MDY7227311.1"/>
    <property type="molecule type" value="Genomic_DNA"/>
</dbReference>
<feature type="repeat" description="TPR" evidence="1">
    <location>
        <begin position="64"/>
        <end position="97"/>
    </location>
</feature>
<feature type="compositionally biased region" description="Pro residues" evidence="2">
    <location>
        <begin position="24"/>
        <end position="37"/>
    </location>
</feature>
<feature type="region of interest" description="Disordered" evidence="2">
    <location>
        <begin position="15"/>
        <end position="60"/>
    </location>
</feature>
<name>A0ABU5H1Y8_9BACT</name>
<keyword evidence="4" id="KW-1185">Reference proteome</keyword>
<evidence type="ECO:0008006" key="5">
    <source>
        <dbReference type="Google" id="ProtNLM"/>
    </source>
</evidence>
<dbReference type="SMART" id="SM00028">
    <property type="entry name" value="TPR"/>
    <property type="match status" value="2"/>
</dbReference>
<dbReference type="Proteomes" id="UP001291309">
    <property type="component" value="Unassembled WGS sequence"/>
</dbReference>